<protein>
    <recommendedName>
        <fullName evidence="4">Flagellar motor switch protein FliM</fullName>
    </recommendedName>
</protein>
<feature type="domain" description="Flagellar motor switch protein FliN-like C-terminal" evidence="11">
    <location>
        <begin position="226"/>
        <end position="294"/>
    </location>
</feature>
<dbReference type="AlphaFoldDB" id="A0A4D6XH91"/>
<dbReference type="InterPro" id="IPR028976">
    <property type="entry name" value="CheC-like_sf"/>
</dbReference>
<keyword evidence="12" id="KW-0969">Cilium</keyword>
<dbReference type="PANTHER" id="PTHR30034">
    <property type="entry name" value="FLAGELLAR MOTOR SWITCH PROTEIN FLIM"/>
    <property type="match status" value="1"/>
</dbReference>
<comment type="subcellular location">
    <subcellularLocation>
        <location evidence="1">Bacterial flagellum basal body</location>
    </subcellularLocation>
    <subcellularLocation>
        <location evidence="2">Cell membrane</location>
        <topology evidence="2">Peripheral membrane protein</topology>
    </subcellularLocation>
</comment>
<comment type="similarity">
    <text evidence="3">Belongs to the FliM family.</text>
</comment>
<evidence type="ECO:0000256" key="5">
    <source>
        <dbReference type="ARBA" id="ARBA00022475"/>
    </source>
</evidence>
<evidence type="ECO:0000256" key="2">
    <source>
        <dbReference type="ARBA" id="ARBA00004202"/>
    </source>
</evidence>
<evidence type="ECO:0000256" key="1">
    <source>
        <dbReference type="ARBA" id="ARBA00004117"/>
    </source>
</evidence>
<dbReference type="EMBL" id="CP034900">
    <property type="protein sequence ID" value="QCI15772.1"/>
    <property type="molecule type" value="Genomic_DNA"/>
</dbReference>
<keyword evidence="5" id="KW-1003">Cell membrane</keyword>
<proteinExistence type="inferred from homology"/>
<dbReference type="Gene3D" id="3.40.1550.10">
    <property type="entry name" value="CheC-like"/>
    <property type="match status" value="1"/>
</dbReference>
<gene>
    <name evidence="12" type="ORF">D9V59_00375</name>
</gene>
<evidence type="ECO:0000256" key="9">
    <source>
        <dbReference type="ARBA" id="ARBA00023143"/>
    </source>
</evidence>
<keyword evidence="8" id="KW-0472">Membrane</keyword>
<evidence type="ECO:0000256" key="4">
    <source>
        <dbReference type="ARBA" id="ARBA00021898"/>
    </source>
</evidence>
<evidence type="ECO:0000313" key="12">
    <source>
        <dbReference type="EMBL" id="QCI15772.1"/>
    </source>
</evidence>
<dbReference type="InterPro" id="IPR001543">
    <property type="entry name" value="FliN-like_C"/>
</dbReference>
<dbReference type="GO" id="GO:0009425">
    <property type="term" value="C:bacterial-type flagellum basal body"/>
    <property type="evidence" value="ECO:0007669"/>
    <property type="project" value="UniProtKB-SubCell"/>
</dbReference>
<dbReference type="RefSeq" id="WP_158364000.1">
    <property type="nucleotide sequence ID" value="NZ_CP034900.1"/>
</dbReference>
<reference evidence="12 13" key="1">
    <citation type="submission" date="2018-12" db="EMBL/GenBank/DDBJ databases">
        <authorList>
            <person name="Chong R.A."/>
        </authorList>
    </citation>
    <scope>NUCLEOTIDE SEQUENCE [LARGE SCALE GENOMIC DNA]</scope>
    <source>
        <strain evidence="12 13">Aar</strain>
    </source>
</reference>
<keyword evidence="9" id="KW-0975">Bacterial flagellum</keyword>
<evidence type="ECO:0000256" key="7">
    <source>
        <dbReference type="ARBA" id="ARBA00022779"/>
    </source>
</evidence>
<evidence type="ECO:0000256" key="10">
    <source>
        <dbReference type="ARBA" id="ARBA00025044"/>
    </source>
</evidence>
<evidence type="ECO:0000256" key="6">
    <source>
        <dbReference type="ARBA" id="ARBA00022500"/>
    </source>
</evidence>
<dbReference type="InterPro" id="IPR001689">
    <property type="entry name" value="Flag_FliM"/>
</dbReference>
<dbReference type="Pfam" id="PF01052">
    <property type="entry name" value="FliMN_C"/>
    <property type="match status" value="1"/>
</dbReference>
<evidence type="ECO:0000313" key="13">
    <source>
        <dbReference type="Proteomes" id="UP000298654"/>
    </source>
</evidence>
<name>A0A4D6XH91_9GAMM</name>
<dbReference type="GO" id="GO:0005886">
    <property type="term" value="C:plasma membrane"/>
    <property type="evidence" value="ECO:0007669"/>
    <property type="project" value="UniProtKB-SubCell"/>
</dbReference>
<keyword evidence="12" id="KW-0966">Cell projection</keyword>
<dbReference type="PANTHER" id="PTHR30034:SF6">
    <property type="entry name" value="YOP PROTEINS TRANSLOCATION PROTEIN Q"/>
    <property type="match status" value="1"/>
</dbReference>
<keyword evidence="7" id="KW-0283">Flagellar rotation</keyword>
<dbReference type="Pfam" id="PF02154">
    <property type="entry name" value="FliM"/>
    <property type="match status" value="1"/>
</dbReference>
<dbReference type="Proteomes" id="UP000298654">
    <property type="component" value="Chromosome"/>
</dbReference>
<dbReference type="InterPro" id="IPR036429">
    <property type="entry name" value="SpoA-like_sf"/>
</dbReference>
<keyword evidence="12" id="KW-0282">Flagellum</keyword>
<keyword evidence="6" id="KW-0145">Chemotaxis</keyword>
<organism evidence="12 13">
    <name type="scientific">Buchnera aphidicola</name>
    <name type="common">Artemisaphis artemisicola</name>
    <dbReference type="NCBI Taxonomy" id="1241836"/>
    <lineage>
        <taxon>Bacteria</taxon>
        <taxon>Pseudomonadati</taxon>
        <taxon>Pseudomonadota</taxon>
        <taxon>Gammaproteobacteria</taxon>
        <taxon>Enterobacterales</taxon>
        <taxon>Erwiniaceae</taxon>
        <taxon>Buchnera</taxon>
    </lineage>
</organism>
<sequence>MAESSNFHNKIKKIYQREKEIYNFLKEDQIQMLEDINFNFIEKFIIDFSNFIKNSVELVSFNIQVRSYNFNKDSIQNFKYYNTIDISPYKNQSFIVFSCNFLSVIIDILFGGQGCSKNNFHKKIDITSTEVIINNKINEIIINILSHVYKKHFSSEVKFTNTKIINHLKDSNFDSNKIFLINYFKFNINHVRVSFRILMPFLIFKKINNKKISLNINKTRQITLNDIRNVTLNIIFKINKISISCEKFYSLSVGDILSIQNPNNITGYINNVPILTGKYRRFHEQSIFFIEEFIDSHLECNINKDESHE</sequence>
<dbReference type="GO" id="GO:0050918">
    <property type="term" value="P:positive chemotaxis"/>
    <property type="evidence" value="ECO:0007669"/>
    <property type="project" value="TreeGrafter"/>
</dbReference>
<dbReference type="OrthoDB" id="6553180at2"/>
<reference evidence="12 13" key="2">
    <citation type="submission" date="2019-05" db="EMBL/GenBank/DDBJ databases">
        <title>Genome evolution of the obligate endosymbiont Buchnera aphidicola.</title>
        <authorList>
            <person name="Moran N.A."/>
        </authorList>
    </citation>
    <scope>NUCLEOTIDE SEQUENCE [LARGE SCALE GENOMIC DNA]</scope>
    <source>
        <strain evidence="12 13">Aar</strain>
    </source>
</reference>
<dbReference type="GO" id="GO:0003774">
    <property type="term" value="F:cytoskeletal motor activity"/>
    <property type="evidence" value="ECO:0007669"/>
    <property type="project" value="InterPro"/>
</dbReference>
<evidence type="ECO:0000259" key="11">
    <source>
        <dbReference type="Pfam" id="PF01052"/>
    </source>
</evidence>
<evidence type="ECO:0000256" key="3">
    <source>
        <dbReference type="ARBA" id="ARBA00011049"/>
    </source>
</evidence>
<evidence type="ECO:0000256" key="8">
    <source>
        <dbReference type="ARBA" id="ARBA00023136"/>
    </source>
</evidence>
<dbReference type="GO" id="GO:0071978">
    <property type="term" value="P:bacterial-type flagellum-dependent swarming motility"/>
    <property type="evidence" value="ECO:0007669"/>
    <property type="project" value="TreeGrafter"/>
</dbReference>
<dbReference type="SUPFAM" id="SSF101801">
    <property type="entry name" value="Surface presentation of antigens (SPOA)"/>
    <property type="match status" value="1"/>
</dbReference>
<accession>A0A4D6XH91</accession>
<comment type="function">
    <text evidence="10">FliM is one of three proteins (FliG, FliN, FliM) that forms the rotor-mounted switch complex (C ring), located at the base of the basal body. This complex interacts with the CheY and CheZ chemotaxis proteins, in addition to contacting components of the motor that determine the direction of flagellar rotation.</text>
</comment>